<gene>
    <name evidence="3" type="ORF">EV678_2908</name>
</gene>
<keyword evidence="4" id="KW-1185">Reference proteome</keyword>
<feature type="transmembrane region" description="Helical" evidence="2">
    <location>
        <begin position="6"/>
        <end position="26"/>
    </location>
</feature>
<keyword evidence="2" id="KW-0812">Transmembrane</keyword>
<proteinExistence type="predicted"/>
<organism evidence="3 4">
    <name type="scientific">Azospira oryzae</name>
    <dbReference type="NCBI Taxonomy" id="146939"/>
    <lineage>
        <taxon>Bacteria</taxon>
        <taxon>Pseudomonadati</taxon>
        <taxon>Pseudomonadota</taxon>
        <taxon>Betaproteobacteria</taxon>
        <taxon>Rhodocyclales</taxon>
        <taxon>Rhodocyclaceae</taxon>
        <taxon>Azospira</taxon>
    </lineage>
</organism>
<dbReference type="NCBIfam" id="TIGR00847">
    <property type="entry name" value="ccoS"/>
    <property type="match status" value="1"/>
</dbReference>
<accession>A0ABY0IKL7</accession>
<reference evidence="3 4" key="1">
    <citation type="submission" date="2019-02" db="EMBL/GenBank/DDBJ databases">
        <title>Genomic Encyclopedia of Type Strains, Phase IV (KMG-IV): sequencing the most valuable type-strain genomes for metagenomic binning, comparative biology and taxonomic classification.</title>
        <authorList>
            <person name="Goeker M."/>
        </authorList>
    </citation>
    <scope>NUCLEOTIDE SEQUENCE [LARGE SCALE GENOMIC DNA]</scope>
    <source>
        <strain evidence="3 4">DSM 21223</strain>
    </source>
</reference>
<dbReference type="InterPro" id="IPR004714">
    <property type="entry name" value="Cyt_oxidase_maturation_cbb3"/>
</dbReference>
<comment type="caution">
    <text evidence="3">The sequence shown here is derived from an EMBL/GenBank/DDBJ whole genome shotgun (WGS) entry which is preliminary data.</text>
</comment>
<keyword evidence="2" id="KW-1133">Transmembrane helix</keyword>
<sequence>MESLYLLIPLSVVLVFAIGVAFWWSVRNGQFDDLEGPAYRILMDDELPGKRDGAATAKGAEEGAGEK</sequence>
<dbReference type="PANTHER" id="PTHR41532:SF1">
    <property type="entry name" value="FIXS PROTEIN"/>
    <property type="match status" value="1"/>
</dbReference>
<dbReference type="RefSeq" id="WP_014236712.1">
    <property type="nucleotide sequence ID" value="NZ_SHKM01000003.1"/>
</dbReference>
<protein>
    <submittedName>
        <fullName evidence="3">Cbb3-type cytochrome oxidase maturation protein</fullName>
    </submittedName>
</protein>
<dbReference type="PANTHER" id="PTHR41532">
    <property type="entry name" value="FIXS PROTEIN"/>
    <property type="match status" value="1"/>
</dbReference>
<evidence type="ECO:0000256" key="2">
    <source>
        <dbReference type="SAM" id="Phobius"/>
    </source>
</evidence>
<dbReference type="EMBL" id="SHKM01000003">
    <property type="protein sequence ID" value="RZT75722.1"/>
    <property type="molecule type" value="Genomic_DNA"/>
</dbReference>
<dbReference type="Proteomes" id="UP000292136">
    <property type="component" value="Unassembled WGS sequence"/>
</dbReference>
<keyword evidence="2" id="KW-0472">Membrane</keyword>
<evidence type="ECO:0000313" key="3">
    <source>
        <dbReference type="EMBL" id="RZT75722.1"/>
    </source>
</evidence>
<dbReference type="Pfam" id="PF03597">
    <property type="entry name" value="FixS"/>
    <property type="match status" value="1"/>
</dbReference>
<name>A0ABY0IKL7_9RHOO</name>
<evidence type="ECO:0000313" key="4">
    <source>
        <dbReference type="Proteomes" id="UP000292136"/>
    </source>
</evidence>
<evidence type="ECO:0000256" key="1">
    <source>
        <dbReference type="SAM" id="MobiDB-lite"/>
    </source>
</evidence>
<feature type="region of interest" description="Disordered" evidence="1">
    <location>
        <begin position="48"/>
        <end position="67"/>
    </location>
</feature>